<reference evidence="2" key="1">
    <citation type="submission" date="2023-03" db="EMBL/GenBank/DDBJ databases">
        <title>Massive genome expansion in bonnet fungi (Mycena s.s.) driven by repeated elements and novel gene families across ecological guilds.</title>
        <authorList>
            <consortium name="Lawrence Berkeley National Laboratory"/>
            <person name="Harder C.B."/>
            <person name="Miyauchi S."/>
            <person name="Viragh M."/>
            <person name="Kuo A."/>
            <person name="Thoen E."/>
            <person name="Andreopoulos B."/>
            <person name="Lu D."/>
            <person name="Skrede I."/>
            <person name="Drula E."/>
            <person name="Henrissat B."/>
            <person name="Morin E."/>
            <person name="Kohler A."/>
            <person name="Barry K."/>
            <person name="LaButti K."/>
            <person name="Morin E."/>
            <person name="Salamov A."/>
            <person name="Lipzen A."/>
            <person name="Mereny Z."/>
            <person name="Hegedus B."/>
            <person name="Baldrian P."/>
            <person name="Stursova M."/>
            <person name="Weitz H."/>
            <person name="Taylor A."/>
            <person name="Grigoriev I.V."/>
            <person name="Nagy L.G."/>
            <person name="Martin F."/>
            <person name="Kauserud H."/>
        </authorList>
    </citation>
    <scope>NUCLEOTIDE SEQUENCE</scope>
    <source>
        <strain evidence="2">CBHHK067</strain>
    </source>
</reference>
<gene>
    <name evidence="2" type="ORF">B0H17DRAFT_1220076</name>
</gene>
<comment type="caution">
    <text evidence="2">The sequence shown here is derived from an EMBL/GenBank/DDBJ whole genome shotgun (WGS) entry which is preliminary data.</text>
</comment>
<dbReference type="AlphaFoldDB" id="A0AAD7BDA9"/>
<evidence type="ECO:0000313" key="3">
    <source>
        <dbReference type="Proteomes" id="UP001221757"/>
    </source>
</evidence>
<feature type="region of interest" description="Disordered" evidence="1">
    <location>
        <begin position="362"/>
        <end position="426"/>
    </location>
</feature>
<protein>
    <submittedName>
        <fullName evidence="2">Uncharacterized protein</fullName>
    </submittedName>
</protein>
<accession>A0AAD7BDA9</accession>
<proteinExistence type="predicted"/>
<feature type="compositionally biased region" description="Polar residues" evidence="1">
    <location>
        <begin position="384"/>
        <end position="393"/>
    </location>
</feature>
<keyword evidence="3" id="KW-1185">Reference proteome</keyword>
<dbReference type="Proteomes" id="UP001221757">
    <property type="component" value="Unassembled WGS sequence"/>
</dbReference>
<feature type="compositionally biased region" description="Pro residues" evidence="1">
    <location>
        <begin position="362"/>
        <end position="375"/>
    </location>
</feature>
<evidence type="ECO:0000256" key="1">
    <source>
        <dbReference type="SAM" id="MobiDB-lite"/>
    </source>
</evidence>
<dbReference type="EMBL" id="JARKIE010000772">
    <property type="protein sequence ID" value="KAJ7617576.1"/>
    <property type="molecule type" value="Genomic_DNA"/>
</dbReference>
<organism evidence="2 3">
    <name type="scientific">Mycena rosella</name>
    <name type="common">Pink bonnet</name>
    <name type="synonym">Agaricus rosellus</name>
    <dbReference type="NCBI Taxonomy" id="1033263"/>
    <lineage>
        <taxon>Eukaryota</taxon>
        <taxon>Fungi</taxon>
        <taxon>Dikarya</taxon>
        <taxon>Basidiomycota</taxon>
        <taxon>Agaricomycotina</taxon>
        <taxon>Agaricomycetes</taxon>
        <taxon>Agaricomycetidae</taxon>
        <taxon>Agaricales</taxon>
        <taxon>Marasmiineae</taxon>
        <taxon>Mycenaceae</taxon>
        <taxon>Mycena</taxon>
    </lineage>
</organism>
<sequence length="680" mass="74629">MSIPLVRRAQCTECAACTAWTTAHFDPATRVNTPRHIPTSPQEPCMLCGHSWLTHLGSMDPNDRNFTRRRGPCATTRCGGFISPNRDWDDNTPCVCGAPLYSHAHLSDEPSVASLPAAVPPPPPLLGFSAPPIAAFQGVPAVVQRTAGTRRLQSIGRTLNHGPFAAATAKHSGPRHNYPRAQAPSEKTVLVMCWPNVWPQTDYELPGYPAPPIKINNTHAKRYATVFKDRGLALELQFAAAGPTSVEKFSQDVAANLQSSDLAMPPCPDGSASGVGPDLDDPVWALLKPSLRNGLWTFGVHPTINDNTFGCAEFHKLDKKFPNPTRPASTQNMMPTALAPWIFIAPRFGPICGSVGHILAQLPPPPATTPPPVAPQRPVTPQQSLVRQRSPGSQAVLPSRRVRQTPADPDAPVSEDEELPVPPPHPPLISLRVGEDVLHPSDVVSWVTSITLAVTPLLPEPSHIYIKGKTVLAVGACLIDLLPDFLALQRGFNIIIKSMGFAETIRNIGALPFLIAIYDRRIKAVPDLSNHLRFSISTRAADLTTPYFAKLFELRLQRYMEGVGHPHQVRFLEVSDDDFMKDRYDPLLRANLILAAGSGSDMCPTRTHWSITFRFHGNNLPRSILGTAFNFHTCFYAIDVFFDRAMQDILLKLPGEDDGRATNFDTWVHSQFLNRELNDI</sequence>
<name>A0AAD7BDA9_MYCRO</name>
<evidence type="ECO:0000313" key="2">
    <source>
        <dbReference type="EMBL" id="KAJ7617576.1"/>
    </source>
</evidence>